<dbReference type="RefSeq" id="WP_234284579.1">
    <property type="nucleotide sequence ID" value="NZ_AP026368.1"/>
</dbReference>
<dbReference type="InterPro" id="IPR008691">
    <property type="entry name" value="LpqH"/>
</dbReference>
<keyword evidence="6" id="KW-0614">Plasmid</keyword>
<accession>A0A9N7LUZ5</accession>
<evidence type="ECO:0000256" key="2">
    <source>
        <dbReference type="ARBA" id="ARBA00022729"/>
    </source>
</evidence>
<organism evidence="6 7">
    <name type="scientific">Mycobacterium pseudoshottsii</name>
    <dbReference type="NCBI Taxonomy" id="265949"/>
    <lineage>
        <taxon>Bacteria</taxon>
        <taxon>Bacillati</taxon>
        <taxon>Actinomycetota</taxon>
        <taxon>Actinomycetes</taxon>
        <taxon>Mycobacteriales</taxon>
        <taxon>Mycobacteriaceae</taxon>
        <taxon>Mycobacterium</taxon>
        <taxon>Mycobacterium ulcerans group</taxon>
    </lineage>
</organism>
<geneLocation type="plasmid" evidence="6 7">
    <name>pMUM005</name>
</geneLocation>
<reference evidence="6" key="1">
    <citation type="submission" date="2022-06" db="EMBL/GenBank/DDBJ databases">
        <title>Complete genome sequence of Mycobacterium pseudoshottsii NJB1907-Z4.</title>
        <authorList>
            <person name="Komine T."/>
            <person name="Fukano H."/>
            <person name="Wada S."/>
        </authorList>
    </citation>
    <scope>NUCLEOTIDE SEQUENCE</scope>
    <source>
        <strain evidence="6">NJB1907-Z4</strain>
        <plasmid evidence="6">pMUM005</plasmid>
    </source>
</reference>
<keyword evidence="1" id="KW-1003">Cell membrane</keyword>
<evidence type="ECO:0000256" key="1">
    <source>
        <dbReference type="ARBA" id="ARBA00022475"/>
    </source>
</evidence>
<dbReference type="EMBL" id="AP026368">
    <property type="protein sequence ID" value="BDN85436.1"/>
    <property type="molecule type" value="Genomic_DNA"/>
</dbReference>
<dbReference type="Pfam" id="PF05481">
    <property type="entry name" value="Myco_19_kDa"/>
    <property type="match status" value="1"/>
</dbReference>
<proteinExistence type="predicted"/>
<name>A0A9N7LUZ5_9MYCO</name>
<dbReference type="GO" id="GO:0016020">
    <property type="term" value="C:membrane"/>
    <property type="evidence" value="ECO:0007669"/>
    <property type="project" value="InterPro"/>
</dbReference>
<dbReference type="Proteomes" id="UP001058626">
    <property type="component" value="Plasmid pMUM005"/>
</dbReference>
<evidence type="ECO:0000256" key="5">
    <source>
        <dbReference type="ARBA" id="ARBA00023288"/>
    </source>
</evidence>
<protein>
    <submittedName>
        <fullName evidence="6">Lipoprotein LpqH</fullName>
    </submittedName>
</protein>
<keyword evidence="5 6" id="KW-0449">Lipoprotein</keyword>
<keyword evidence="3" id="KW-0472">Membrane</keyword>
<keyword evidence="7" id="KW-1185">Reference proteome</keyword>
<gene>
    <name evidence="6" type="ORF">NJB1907Z4_P0880</name>
</gene>
<evidence type="ECO:0000256" key="3">
    <source>
        <dbReference type="ARBA" id="ARBA00023136"/>
    </source>
</evidence>
<dbReference type="AlphaFoldDB" id="A0A9N7LUZ5"/>
<sequence length="168" mass="16692">MDSLSALGIIDEGLLVMHRNVMAGGIVAVAGIALVGCSNGSGTRDVGAPASGAAAGVTVVVDGEVRPIENKVECVTAANMVFVNIGSDQDGIAATLSAGDTAAVKDLTLGTIDGVPLTYSRSSTGPKPAVTKTGSTYKIVGTATGPEPGGPETVSMAFDIEFTCPPKR</sequence>
<keyword evidence="2" id="KW-0732">Signal</keyword>
<evidence type="ECO:0000256" key="4">
    <source>
        <dbReference type="ARBA" id="ARBA00023139"/>
    </source>
</evidence>
<keyword evidence="4" id="KW-0564">Palmitate</keyword>
<evidence type="ECO:0000313" key="6">
    <source>
        <dbReference type="EMBL" id="BDN85436.1"/>
    </source>
</evidence>
<evidence type="ECO:0000313" key="7">
    <source>
        <dbReference type="Proteomes" id="UP001058626"/>
    </source>
</evidence>